<protein>
    <recommendedName>
        <fullName evidence="4">MetA-pathway of phenol degradation</fullName>
    </recommendedName>
</protein>
<reference evidence="2 3" key="1">
    <citation type="submission" date="2018-06" db="EMBL/GenBank/DDBJ databases">
        <authorList>
            <consortium name="Pathogen Informatics"/>
            <person name="Doyle S."/>
        </authorList>
    </citation>
    <scope>NUCLEOTIDE SEQUENCE [LARGE SCALE GENOMIC DNA]</scope>
    <source>
        <strain evidence="2 3">NCTC12722</strain>
    </source>
</reference>
<accession>A0A380WBI9</accession>
<name>A0A380WBI9_AFIFE</name>
<dbReference type="RefSeq" id="WP_002717000.1">
    <property type="nucleotide sequence ID" value="NZ_UFSI01000001.1"/>
</dbReference>
<dbReference type="AlphaFoldDB" id="A0A380WBI9"/>
<sequence length="293" mass="32127">MSCSIATRFLRVINHVLVGAVAAFCLSGGAAHATDEIQVYDASIAAVGQWTIQQHLNYVARGQSLPPFPGGFRSDGSLNGTPEFAYGLTDWWELGFYLPFAVQDRQFLSDGFKLRTLFVSPNANQREFFYGVNFELGYETPKFSQTRWGLEIRPIIGVRKGDYEFIVNPIVDIGLGRLGEADFAPAFRAAKKVAPDVQLGLEYYADFGEIGRFAAVRDQQHTLFAVADFKAGDFDVNFGVGYGLTPASDRVVIKTIIGYAFPVSGSKPDTGAATLRNPFREQSTGFRPVGSSF</sequence>
<gene>
    <name evidence="2" type="ORF">NCTC12722_03399</name>
</gene>
<feature type="signal peptide" evidence="1">
    <location>
        <begin position="1"/>
        <end position="33"/>
    </location>
</feature>
<proteinExistence type="predicted"/>
<dbReference type="Proteomes" id="UP000254343">
    <property type="component" value="Unassembled WGS sequence"/>
</dbReference>
<evidence type="ECO:0000256" key="1">
    <source>
        <dbReference type="SAM" id="SignalP"/>
    </source>
</evidence>
<dbReference type="EMBL" id="UIGB01000001">
    <property type="protein sequence ID" value="SUU86176.1"/>
    <property type="molecule type" value="Genomic_DNA"/>
</dbReference>
<evidence type="ECO:0000313" key="2">
    <source>
        <dbReference type="EMBL" id="SUU86176.1"/>
    </source>
</evidence>
<evidence type="ECO:0008006" key="4">
    <source>
        <dbReference type="Google" id="ProtNLM"/>
    </source>
</evidence>
<organism evidence="2 3">
    <name type="scientific">Afipia felis</name>
    <name type="common">Cat scratch disease bacillus</name>
    <dbReference type="NCBI Taxonomy" id="1035"/>
    <lineage>
        <taxon>Bacteria</taxon>
        <taxon>Pseudomonadati</taxon>
        <taxon>Pseudomonadota</taxon>
        <taxon>Alphaproteobacteria</taxon>
        <taxon>Hyphomicrobiales</taxon>
        <taxon>Nitrobacteraceae</taxon>
        <taxon>Afipia</taxon>
    </lineage>
</organism>
<evidence type="ECO:0000313" key="3">
    <source>
        <dbReference type="Proteomes" id="UP000254343"/>
    </source>
</evidence>
<feature type="chain" id="PRO_5016739206" description="MetA-pathway of phenol degradation" evidence="1">
    <location>
        <begin position="34"/>
        <end position="293"/>
    </location>
</feature>
<keyword evidence="1" id="KW-0732">Signal</keyword>